<evidence type="ECO:0000256" key="1">
    <source>
        <dbReference type="SAM" id="MobiDB-lite"/>
    </source>
</evidence>
<evidence type="ECO:0000313" key="3">
    <source>
        <dbReference type="Proteomes" id="UP000050761"/>
    </source>
</evidence>
<keyword evidence="3" id="KW-1185">Reference proteome</keyword>
<feature type="region of interest" description="Disordered" evidence="1">
    <location>
        <begin position="1"/>
        <end position="29"/>
    </location>
</feature>
<feature type="compositionally biased region" description="Low complexity" evidence="1">
    <location>
        <begin position="11"/>
        <end position="28"/>
    </location>
</feature>
<sequence>MPPTSQHQPPTARTASTGGSAAATYSSADHLRSDPYPSVAVRSGAAAPTDHSLWSRTRIGDPMVHRVCFLRENHYSASCRNCPSLERSFQIHSLNGRCFRCTADHLDKDCPRDATPCRYCNQATHHPAFCPVGPVVIWDVPYCA</sequence>
<dbReference type="Proteomes" id="UP000050761">
    <property type="component" value="Unassembled WGS sequence"/>
</dbReference>
<dbReference type="EMBL" id="UZAH01026724">
    <property type="protein sequence ID" value="VDO84615.1"/>
    <property type="molecule type" value="Genomic_DNA"/>
</dbReference>
<reference evidence="2 3" key="1">
    <citation type="submission" date="2018-11" db="EMBL/GenBank/DDBJ databases">
        <authorList>
            <consortium name="Pathogen Informatics"/>
        </authorList>
    </citation>
    <scope>NUCLEOTIDE SEQUENCE [LARGE SCALE GENOMIC DNA]</scope>
</reference>
<proteinExistence type="predicted"/>
<evidence type="ECO:0000313" key="4">
    <source>
        <dbReference type="WBParaSite" id="HPBE_0001032301-mRNA-1"/>
    </source>
</evidence>
<name>A0A183FR84_HELPZ</name>
<protein>
    <submittedName>
        <fullName evidence="4">CCHC-type domain-containing protein</fullName>
    </submittedName>
</protein>
<organism evidence="3 4">
    <name type="scientific">Heligmosomoides polygyrus</name>
    <name type="common">Parasitic roundworm</name>
    <dbReference type="NCBI Taxonomy" id="6339"/>
    <lineage>
        <taxon>Eukaryota</taxon>
        <taxon>Metazoa</taxon>
        <taxon>Ecdysozoa</taxon>
        <taxon>Nematoda</taxon>
        <taxon>Chromadorea</taxon>
        <taxon>Rhabditida</taxon>
        <taxon>Rhabditina</taxon>
        <taxon>Rhabditomorpha</taxon>
        <taxon>Strongyloidea</taxon>
        <taxon>Heligmosomidae</taxon>
        <taxon>Heligmosomoides</taxon>
    </lineage>
</organism>
<accession>A0A183FR84</accession>
<gene>
    <name evidence="2" type="ORF">HPBE_LOCUS10324</name>
</gene>
<accession>A0A3P8CIH8</accession>
<evidence type="ECO:0000313" key="2">
    <source>
        <dbReference type="EMBL" id="VDO84615.1"/>
    </source>
</evidence>
<dbReference type="WBParaSite" id="HPBE_0001032301-mRNA-1">
    <property type="protein sequence ID" value="HPBE_0001032301-mRNA-1"/>
    <property type="gene ID" value="HPBE_0001032301"/>
</dbReference>
<reference evidence="4" key="2">
    <citation type="submission" date="2019-09" db="UniProtKB">
        <authorList>
            <consortium name="WormBaseParasite"/>
        </authorList>
    </citation>
    <scope>IDENTIFICATION</scope>
</reference>
<dbReference type="AlphaFoldDB" id="A0A183FR84"/>